<evidence type="ECO:0000256" key="3">
    <source>
        <dbReference type="ARBA" id="ARBA00023163"/>
    </source>
</evidence>
<dbReference type="RefSeq" id="WP_258878653.1">
    <property type="nucleotide sequence ID" value="NZ_CP048914.1"/>
</dbReference>
<dbReference type="PRINTS" id="PR00778">
    <property type="entry name" value="HTHARSR"/>
</dbReference>
<gene>
    <name evidence="5" type="ORF">G4Z02_04415</name>
</gene>
<sequence length="87" mass="10360">MDKFDVIKLLSDETRFSIFKTLLDFDRLCVSEIENLLGIKQANTSKHLRKLKDFDVVESVREKNTIFYNVKDQFLTDNEELIRYLLV</sequence>
<keyword evidence="3" id="KW-0804">Transcription</keyword>
<evidence type="ECO:0000256" key="1">
    <source>
        <dbReference type="ARBA" id="ARBA00023015"/>
    </source>
</evidence>
<keyword evidence="1" id="KW-0805">Transcription regulation</keyword>
<dbReference type="NCBIfam" id="NF033788">
    <property type="entry name" value="HTH_metalloreg"/>
    <property type="match status" value="1"/>
</dbReference>
<dbReference type="EMBL" id="CP048914">
    <property type="protein sequence ID" value="QMS85027.1"/>
    <property type="molecule type" value="Genomic_DNA"/>
</dbReference>
<dbReference type="AlphaFoldDB" id="A0A7L7KQS4"/>
<dbReference type="InterPro" id="IPR011991">
    <property type="entry name" value="ArsR-like_HTH"/>
</dbReference>
<protein>
    <submittedName>
        <fullName evidence="5">Winged helix-turn-helix transcriptional regulator</fullName>
    </submittedName>
</protein>
<evidence type="ECO:0000313" key="5">
    <source>
        <dbReference type="EMBL" id="QMS85027.1"/>
    </source>
</evidence>
<proteinExistence type="predicted"/>
<evidence type="ECO:0000259" key="4">
    <source>
        <dbReference type="PROSITE" id="PS50987"/>
    </source>
</evidence>
<keyword evidence="2" id="KW-0238">DNA-binding</keyword>
<keyword evidence="6" id="KW-1185">Reference proteome</keyword>
<dbReference type="GO" id="GO:0003700">
    <property type="term" value="F:DNA-binding transcription factor activity"/>
    <property type="evidence" value="ECO:0007669"/>
    <property type="project" value="InterPro"/>
</dbReference>
<dbReference type="SUPFAM" id="SSF46785">
    <property type="entry name" value="Winged helix' DNA-binding domain"/>
    <property type="match status" value="1"/>
</dbReference>
<evidence type="ECO:0000256" key="2">
    <source>
        <dbReference type="ARBA" id="ARBA00023125"/>
    </source>
</evidence>
<dbReference type="PROSITE" id="PS50987">
    <property type="entry name" value="HTH_ARSR_2"/>
    <property type="match status" value="1"/>
</dbReference>
<dbReference type="InterPro" id="IPR051011">
    <property type="entry name" value="Metal_resp_trans_reg"/>
</dbReference>
<feature type="domain" description="HTH arsR-type" evidence="4">
    <location>
        <begin position="1"/>
        <end position="87"/>
    </location>
</feature>
<reference evidence="5 6" key="1">
    <citation type="submission" date="2020-02" db="EMBL/GenBank/DDBJ databases">
        <authorList>
            <person name="Zheng R.K."/>
            <person name="Sun C.M."/>
        </authorList>
    </citation>
    <scope>NUCLEOTIDE SEQUENCE [LARGE SCALE GENOMIC DNA]</scope>
    <source>
        <strain evidence="6">zrk13</strain>
    </source>
</reference>
<dbReference type="SMART" id="SM00418">
    <property type="entry name" value="HTH_ARSR"/>
    <property type="match status" value="1"/>
</dbReference>
<dbReference type="InterPro" id="IPR001845">
    <property type="entry name" value="HTH_ArsR_DNA-bd_dom"/>
</dbReference>
<accession>A0A7L7KQS4</accession>
<dbReference type="PANTHER" id="PTHR43132">
    <property type="entry name" value="ARSENICAL RESISTANCE OPERON REPRESSOR ARSR-RELATED"/>
    <property type="match status" value="1"/>
</dbReference>
<dbReference type="GO" id="GO:0003677">
    <property type="term" value="F:DNA binding"/>
    <property type="evidence" value="ECO:0007669"/>
    <property type="project" value="UniProtKB-KW"/>
</dbReference>
<name>A0A7L7KQS4_9MOLU</name>
<organism evidence="5 6">
    <name type="scientific">Candidatus Xianfuyuplasma coldseepsis</name>
    <dbReference type="NCBI Taxonomy" id="2782163"/>
    <lineage>
        <taxon>Bacteria</taxon>
        <taxon>Bacillati</taxon>
        <taxon>Mycoplasmatota</taxon>
        <taxon>Mollicutes</taxon>
        <taxon>Candidatus Izemoplasmatales</taxon>
        <taxon>Candidatus Izemoplasmataceae</taxon>
        <taxon>Candidatus Xianfuyuplasma</taxon>
    </lineage>
</organism>
<dbReference type="Pfam" id="PF01022">
    <property type="entry name" value="HTH_5"/>
    <property type="match status" value="1"/>
</dbReference>
<dbReference type="Gene3D" id="1.10.10.10">
    <property type="entry name" value="Winged helix-like DNA-binding domain superfamily/Winged helix DNA-binding domain"/>
    <property type="match status" value="1"/>
</dbReference>
<dbReference type="PANTHER" id="PTHR43132:SF2">
    <property type="entry name" value="ARSENICAL RESISTANCE OPERON REPRESSOR ARSR-RELATED"/>
    <property type="match status" value="1"/>
</dbReference>
<dbReference type="KEGG" id="xcl:G4Z02_04415"/>
<dbReference type="InterPro" id="IPR036390">
    <property type="entry name" value="WH_DNA-bd_sf"/>
</dbReference>
<dbReference type="Proteomes" id="UP000514720">
    <property type="component" value="Chromosome"/>
</dbReference>
<dbReference type="InterPro" id="IPR036388">
    <property type="entry name" value="WH-like_DNA-bd_sf"/>
</dbReference>
<evidence type="ECO:0000313" key="6">
    <source>
        <dbReference type="Proteomes" id="UP000514720"/>
    </source>
</evidence>
<dbReference type="CDD" id="cd00090">
    <property type="entry name" value="HTH_ARSR"/>
    <property type="match status" value="1"/>
</dbReference>